<dbReference type="Proteomes" id="UP000095649">
    <property type="component" value="Unassembled WGS sequence"/>
</dbReference>
<organism evidence="3 4">
    <name type="scientific">Faecalibacterium prausnitzii</name>
    <dbReference type="NCBI Taxonomy" id="853"/>
    <lineage>
        <taxon>Bacteria</taxon>
        <taxon>Bacillati</taxon>
        <taxon>Bacillota</taxon>
        <taxon>Clostridia</taxon>
        <taxon>Eubacteriales</taxon>
        <taxon>Oscillospiraceae</taxon>
        <taxon>Faecalibacterium</taxon>
    </lineage>
</organism>
<evidence type="ECO:0000259" key="1">
    <source>
        <dbReference type="Pfam" id="PF00534"/>
    </source>
</evidence>
<dbReference type="RefSeq" id="WP_055185290.1">
    <property type="nucleotide sequence ID" value="NZ_CYXN01000003.1"/>
</dbReference>
<accession>A0A173RV24</accession>
<dbReference type="InterPro" id="IPR028098">
    <property type="entry name" value="Glyco_trans_4-like_N"/>
</dbReference>
<reference evidence="3 4" key="1">
    <citation type="submission" date="2015-09" db="EMBL/GenBank/DDBJ databases">
        <authorList>
            <consortium name="Pathogen Informatics"/>
        </authorList>
    </citation>
    <scope>NUCLEOTIDE SEQUENCE [LARGE SCALE GENOMIC DNA]</scope>
    <source>
        <strain evidence="3 4">2789STDY5834970</strain>
    </source>
</reference>
<evidence type="ECO:0000313" key="3">
    <source>
        <dbReference type="EMBL" id="CUM81842.1"/>
    </source>
</evidence>
<dbReference type="InterPro" id="IPR001296">
    <property type="entry name" value="Glyco_trans_1"/>
</dbReference>
<evidence type="ECO:0000313" key="4">
    <source>
        <dbReference type="Proteomes" id="UP000095649"/>
    </source>
</evidence>
<keyword evidence="3" id="KW-0328">Glycosyltransferase</keyword>
<feature type="domain" description="Glycosyltransferase subfamily 4-like N-terminal" evidence="2">
    <location>
        <begin position="46"/>
        <end position="162"/>
    </location>
</feature>
<protein>
    <submittedName>
        <fullName evidence="3">Mannosylfructose-phosphate synthase</fullName>
        <ecNumber evidence="3">2.4.1.246</ecNumber>
    </submittedName>
</protein>
<feature type="domain" description="Glycosyl transferase family 1" evidence="1">
    <location>
        <begin position="168"/>
        <end position="328"/>
    </location>
</feature>
<dbReference type="EC" id="2.4.1.246" evidence="3"/>
<gene>
    <name evidence="3" type="primary">mfpsA</name>
    <name evidence="3" type="ORF">ERS852582_00678</name>
</gene>
<dbReference type="SUPFAM" id="SSF53756">
    <property type="entry name" value="UDP-Glycosyltransferase/glycogen phosphorylase"/>
    <property type="match status" value="1"/>
</dbReference>
<evidence type="ECO:0000259" key="2">
    <source>
        <dbReference type="Pfam" id="PF13439"/>
    </source>
</evidence>
<dbReference type="OrthoDB" id="3199616at2"/>
<dbReference type="Pfam" id="PF13439">
    <property type="entry name" value="Glyco_transf_4"/>
    <property type="match status" value="1"/>
</dbReference>
<dbReference type="PANTHER" id="PTHR12526">
    <property type="entry name" value="GLYCOSYLTRANSFERASE"/>
    <property type="match status" value="1"/>
</dbReference>
<dbReference type="EMBL" id="CYXN01000003">
    <property type="protein sequence ID" value="CUM81842.1"/>
    <property type="molecule type" value="Genomic_DNA"/>
</dbReference>
<dbReference type="GO" id="GO:0103011">
    <property type="term" value="F:mannosylfructose-phosphate synthase activity"/>
    <property type="evidence" value="ECO:0007669"/>
    <property type="project" value="UniProtKB-EC"/>
</dbReference>
<keyword evidence="3" id="KW-0808">Transferase</keyword>
<name>A0A173RV24_9FIRM</name>
<dbReference type="Gene3D" id="3.40.50.2000">
    <property type="entry name" value="Glycogen Phosphorylase B"/>
    <property type="match status" value="2"/>
</dbReference>
<proteinExistence type="predicted"/>
<dbReference type="AlphaFoldDB" id="A0A173RV24"/>
<sequence>MNVLMIGVDETSLGGMLTVAKNYMSNKEFCEKTNLMYIPSTTHGGKLKKLFFSLNAYIKISRTIKKNDIDIVHVHMSHGGSSIREGLIMRKARKLGCKTVAHLHSASFQDWYQNLPTIGKHVVSNMMQYADVIIALGKEWKNVYADVTKHKTRIEVIYNAVPCYSSNQYNSDSKEILFLAHMIKRKGIDDLLQAISQIRDKIPSDVSFSLYGADRDNNIKEKIERMKLTDIVYYKGWLTNDQRESCFNKTMLNILPSYNEGLPMTILETMAYGIPNIATNIAAIPEAISDGENGFLFEPGDIKRLEVLLLDLISNQEKRINISNAAYETVKNKFGIDIHMQKVLELYNSLLN</sequence>
<dbReference type="Pfam" id="PF00534">
    <property type="entry name" value="Glycos_transf_1"/>
    <property type="match status" value="1"/>
</dbReference>